<organism evidence="1 2">
    <name type="scientific">Larimichthys crocea</name>
    <name type="common">Large yellow croaker</name>
    <name type="synonym">Pseudosciaena crocea</name>
    <dbReference type="NCBI Taxonomy" id="215358"/>
    <lineage>
        <taxon>Eukaryota</taxon>
        <taxon>Metazoa</taxon>
        <taxon>Chordata</taxon>
        <taxon>Craniata</taxon>
        <taxon>Vertebrata</taxon>
        <taxon>Euteleostomi</taxon>
        <taxon>Actinopterygii</taxon>
        <taxon>Neopterygii</taxon>
        <taxon>Teleostei</taxon>
        <taxon>Neoteleostei</taxon>
        <taxon>Acanthomorphata</taxon>
        <taxon>Eupercaria</taxon>
        <taxon>Sciaenidae</taxon>
        <taxon>Larimichthys</taxon>
    </lineage>
</organism>
<evidence type="ECO:0000313" key="1">
    <source>
        <dbReference type="EMBL" id="TMS07228.1"/>
    </source>
</evidence>
<accession>A0ACD3QJE1</accession>
<name>A0ACD3QJE1_LARCR</name>
<dbReference type="EMBL" id="CM011691">
    <property type="protein sequence ID" value="TMS07228.1"/>
    <property type="molecule type" value="Genomic_DNA"/>
</dbReference>
<evidence type="ECO:0000313" key="2">
    <source>
        <dbReference type="Proteomes" id="UP000793456"/>
    </source>
</evidence>
<sequence>MGVKYPLCQGGLQRSMSKRLLLTAVSAVPEKAKRWIQVFKTVLCGCETLSSCRLQGWAVVCMADRKGRGPIT</sequence>
<proteinExistence type="predicted"/>
<reference evidence="1" key="1">
    <citation type="submission" date="2018-11" db="EMBL/GenBank/DDBJ databases">
        <title>The sequence and de novo assembly of Larimichthys crocea genome using PacBio and Hi-C technologies.</title>
        <authorList>
            <person name="Xu P."/>
            <person name="Chen B."/>
            <person name="Zhou Z."/>
            <person name="Ke Q."/>
            <person name="Wu Y."/>
            <person name="Bai H."/>
            <person name="Pu F."/>
        </authorList>
    </citation>
    <scope>NUCLEOTIDE SEQUENCE</scope>
    <source>
        <tissue evidence="1">Muscle</tissue>
    </source>
</reference>
<protein>
    <submittedName>
        <fullName evidence="1">Uncharacterized protein</fullName>
    </submittedName>
</protein>
<gene>
    <name evidence="1" type="ORF">E3U43_011321</name>
</gene>
<keyword evidence="2" id="KW-1185">Reference proteome</keyword>
<comment type="caution">
    <text evidence="1">The sequence shown here is derived from an EMBL/GenBank/DDBJ whole genome shotgun (WGS) entry which is preliminary data.</text>
</comment>
<dbReference type="Proteomes" id="UP000793456">
    <property type="component" value="Chromosome XVIII"/>
</dbReference>